<feature type="region of interest" description="Disordered" evidence="1">
    <location>
        <begin position="150"/>
        <end position="174"/>
    </location>
</feature>
<reference evidence="2 3" key="1">
    <citation type="journal article" date="2018" name="Front. Microbiol.">
        <title>Genome-Wide Analysis of Corynespora cassiicola Leaf Fall Disease Putative Effectors.</title>
        <authorList>
            <person name="Lopez D."/>
            <person name="Ribeiro S."/>
            <person name="Label P."/>
            <person name="Fumanal B."/>
            <person name="Venisse J.S."/>
            <person name="Kohler A."/>
            <person name="de Oliveira R.R."/>
            <person name="Labutti K."/>
            <person name="Lipzen A."/>
            <person name="Lail K."/>
            <person name="Bauer D."/>
            <person name="Ohm R.A."/>
            <person name="Barry K.W."/>
            <person name="Spatafora J."/>
            <person name="Grigoriev I.V."/>
            <person name="Martin F.M."/>
            <person name="Pujade-Renaud V."/>
        </authorList>
    </citation>
    <scope>NUCLEOTIDE SEQUENCE [LARGE SCALE GENOMIC DNA]</scope>
    <source>
        <strain evidence="2 3">Philippines</strain>
    </source>
</reference>
<sequence length="712" mass="78643">MSGLEVVGAVAAVVSAFHGGAELISHIKKKHRRRSSKSQTQQDFEEKQLQQSLEKGENQVQLHYSSDVRELGNIMRVGDAIARDRLLHIALVMQAEIIKSLQLAVKYENAILNLNILYEASIMNRNETIVTLGELKQRLRIARPFPRTLVSAPEDSPEARSLSGSLPTHRTADLPSIPDNYIPSAVTIPMQGGSKEMKTGFARYFNAKRSHSQPHRDLLQGANDHATVMKDIDEIIYSYRGLQVDQKRDTLDILSNGYGYGNTARLHHDEIQRLNNSHSIQKELNENPEYPPFKQNIFDSHHQAYGQYMPTKNAVPHVPGSQQSRWSATSSVHSDPPSLYRNDSTSTHSRDSVTPDVVPDCSPRGSVGSTGPFTSYETQRQRRAPNATSVQNRTQTPPIAPDPLSKRPMLNSSAPNIPASSNTSPPIALESLPTRSHSPPPPRTPPKDDDVALKADKPRAKILAGVSHARNKSAPDPSVILASVAAAVATSIAPPSSRLAPGISQNSHGPLHIRTGSIQGPVAGLDTMMSGRPCKDNNYWGFCKGAWAVREETKRGLGLQTRPDGMYNSHQIWQCKHCNFQGDTFSAPHPTRKNKKETVVDPSIYTSAVGIRYRWIFLAKSHVKKKTVESGGRINKRIQEEDCNYGCVICSNEGNVTGIYGNVETLMNHIFLEHVQSMNERVCAKSRCVMGRMAAAEEDWDLNIPMTDILTS</sequence>
<feature type="compositionally biased region" description="Polar residues" evidence="1">
    <location>
        <begin position="386"/>
        <end position="397"/>
    </location>
</feature>
<dbReference type="STRING" id="1448308.A0A2T2NPT1"/>
<evidence type="ECO:0000313" key="2">
    <source>
        <dbReference type="EMBL" id="PSN67445.1"/>
    </source>
</evidence>
<dbReference type="Proteomes" id="UP000240883">
    <property type="component" value="Unassembled WGS sequence"/>
</dbReference>
<evidence type="ECO:0000313" key="3">
    <source>
        <dbReference type="Proteomes" id="UP000240883"/>
    </source>
</evidence>
<gene>
    <name evidence="2" type="ORF">BS50DRAFT_391996</name>
</gene>
<dbReference type="EMBL" id="KZ678135">
    <property type="protein sequence ID" value="PSN67445.1"/>
    <property type="molecule type" value="Genomic_DNA"/>
</dbReference>
<feature type="compositionally biased region" description="Low complexity" evidence="1">
    <location>
        <begin position="411"/>
        <end position="437"/>
    </location>
</feature>
<proteinExistence type="predicted"/>
<dbReference type="AlphaFoldDB" id="A0A2T2NPT1"/>
<feature type="region of interest" description="Disordered" evidence="1">
    <location>
        <begin position="311"/>
        <end position="452"/>
    </location>
</feature>
<feature type="compositionally biased region" description="Polar residues" evidence="1">
    <location>
        <begin position="367"/>
        <end position="378"/>
    </location>
</feature>
<keyword evidence="3" id="KW-1185">Reference proteome</keyword>
<evidence type="ECO:0000256" key="1">
    <source>
        <dbReference type="SAM" id="MobiDB-lite"/>
    </source>
</evidence>
<organism evidence="2 3">
    <name type="scientific">Corynespora cassiicola Philippines</name>
    <dbReference type="NCBI Taxonomy" id="1448308"/>
    <lineage>
        <taxon>Eukaryota</taxon>
        <taxon>Fungi</taxon>
        <taxon>Dikarya</taxon>
        <taxon>Ascomycota</taxon>
        <taxon>Pezizomycotina</taxon>
        <taxon>Dothideomycetes</taxon>
        <taxon>Pleosporomycetidae</taxon>
        <taxon>Pleosporales</taxon>
        <taxon>Corynesporascaceae</taxon>
        <taxon>Corynespora</taxon>
    </lineage>
</organism>
<feature type="compositionally biased region" description="Polar residues" evidence="1">
    <location>
        <begin position="320"/>
        <end position="333"/>
    </location>
</feature>
<dbReference type="OrthoDB" id="25896at2759"/>
<name>A0A2T2NPT1_CORCC</name>
<protein>
    <submittedName>
        <fullName evidence="2">Uncharacterized protein</fullName>
    </submittedName>
</protein>
<accession>A0A2T2NPT1</accession>